<name>A0A926F126_9FIRM</name>
<sequence>MIKRLYAVNKLAYLGLLGFLSIPLALYTKDPKWFGLTGFFGLLGYFKEIPEKSKYYSSKNL</sequence>
<dbReference type="EMBL" id="JACRTK010000001">
    <property type="protein sequence ID" value="MBC8589944.1"/>
    <property type="molecule type" value="Genomic_DNA"/>
</dbReference>
<keyword evidence="3" id="KW-1185">Reference proteome</keyword>
<organism evidence="2 3">
    <name type="scientific">Wansuia hejianensis</name>
    <dbReference type="NCBI Taxonomy" id="2763667"/>
    <lineage>
        <taxon>Bacteria</taxon>
        <taxon>Bacillati</taxon>
        <taxon>Bacillota</taxon>
        <taxon>Clostridia</taxon>
        <taxon>Lachnospirales</taxon>
        <taxon>Lachnospiraceae</taxon>
        <taxon>Wansuia</taxon>
    </lineage>
</organism>
<dbReference type="AlphaFoldDB" id="A0A926F126"/>
<dbReference type="RefSeq" id="WP_249322756.1">
    <property type="nucleotide sequence ID" value="NZ_JACRTK010000001.1"/>
</dbReference>
<reference evidence="2 3" key="1">
    <citation type="submission" date="2020-08" db="EMBL/GenBank/DDBJ databases">
        <title>Genome public.</title>
        <authorList>
            <person name="Liu C."/>
            <person name="Sun Q."/>
        </authorList>
    </citation>
    <scope>NUCLEOTIDE SEQUENCE [LARGE SCALE GENOMIC DNA]</scope>
    <source>
        <strain evidence="2 3">NSJ-26</strain>
    </source>
</reference>
<dbReference type="Proteomes" id="UP000601522">
    <property type="component" value="Unassembled WGS sequence"/>
</dbReference>
<keyword evidence="1" id="KW-1133">Transmembrane helix</keyword>
<proteinExistence type="predicted"/>
<accession>A0A926F126</accession>
<feature type="transmembrane region" description="Helical" evidence="1">
    <location>
        <begin position="7"/>
        <end position="27"/>
    </location>
</feature>
<keyword evidence="1" id="KW-0812">Transmembrane</keyword>
<evidence type="ECO:0000313" key="3">
    <source>
        <dbReference type="Proteomes" id="UP000601522"/>
    </source>
</evidence>
<evidence type="ECO:0000313" key="2">
    <source>
        <dbReference type="EMBL" id="MBC8589944.1"/>
    </source>
</evidence>
<comment type="caution">
    <text evidence="2">The sequence shown here is derived from an EMBL/GenBank/DDBJ whole genome shotgun (WGS) entry which is preliminary data.</text>
</comment>
<protein>
    <submittedName>
        <fullName evidence="2">Uncharacterized protein</fullName>
    </submittedName>
</protein>
<gene>
    <name evidence="2" type="ORF">H8689_02160</name>
</gene>
<keyword evidence="1" id="KW-0472">Membrane</keyword>
<evidence type="ECO:0000256" key="1">
    <source>
        <dbReference type="SAM" id="Phobius"/>
    </source>
</evidence>